<protein>
    <submittedName>
        <fullName evidence="1">DUF6462 family protein</fullName>
    </submittedName>
</protein>
<dbReference type="RefSeq" id="WP_262069211.1">
    <property type="nucleotide sequence ID" value="NZ_JAMXOC010000011.1"/>
</dbReference>
<organism evidence="1 2">
    <name type="scientific">Ohessyouella blattaphilus</name>
    <dbReference type="NCBI Taxonomy" id="2949333"/>
    <lineage>
        <taxon>Bacteria</taxon>
        <taxon>Bacillati</taxon>
        <taxon>Bacillota</taxon>
        <taxon>Clostridia</taxon>
        <taxon>Lachnospirales</taxon>
        <taxon>Lachnospiraceae</taxon>
        <taxon>Ohessyouella</taxon>
    </lineage>
</organism>
<reference evidence="1 2" key="1">
    <citation type="journal article" date="2022" name="Genome Biol. Evol.">
        <title>Host diet, physiology and behaviors set the stage for Lachnospiraceae cladogenesis.</title>
        <authorList>
            <person name="Vera-Ponce De Leon A."/>
            <person name="Schneider M."/>
            <person name="Jahnes B.C."/>
            <person name="Sadowski V."/>
            <person name="Camuy-Velez L.A."/>
            <person name="Duan J."/>
            <person name="Sabree Z.L."/>
        </authorList>
    </citation>
    <scope>NUCLEOTIDE SEQUENCE [LARGE SCALE GENOMIC DNA]</scope>
    <source>
        <strain evidence="1 2">PAL227</strain>
    </source>
</reference>
<name>A0ABT1EIK3_9FIRM</name>
<proteinExistence type="predicted"/>
<gene>
    <name evidence="1" type="ORF">NK118_08710</name>
</gene>
<dbReference type="InterPro" id="IPR045591">
    <property type="entry name" value="DUF6462"/>
</dbReference>
<comment type="caution">
    <text evidence="1">The sequence shown here is derived from an EMBL/GenBank/DDBJ whole genome shotgun (WGS) entry which is preliminary data.</text>
</comment>
<dbReference type="Pfam" id="PF20063">
    <property type="entry name" value="DUF6462"/>
    <property type="match status" value="1"/>
</dbReference>
<dbReference type="EMBL" id="JAMZFV010000011">
    <property type="protein sequence ID" value="MCP1110331.1"/>
    <property type="molecule type" value="Genomic_DNA"/>
</dbReference>
<dbReference type="Proteomes" id="UP001523565">
    <property type="component" value="Unassembled WGS sequence"/>
</dbReference>
<evidence type="ECO:0000313" key="2">
    <source>
        <dbReference type="Proteomes" id="UP001523565"/>
    </source>
</evidence>
<accession>A0ABT1EIK3</accession>
<evidence type="ECO:0000313" key="1">
    <source>
        <dbReference type="EMBL" id="MCP1110331.1"/>
    </source>
</evidence>
<sequence length="68" mass="7760">MNERTKASAITTNARLMDTDELRAYTNLGRNNAMKLGEEIGAKIKIGKRVLWDREKLDQYFNSLTGVK</sequence>
<keyword evidence="2" id="KW-1185">Reference proteome</keyword>